<accession>A0A0D2M8W9</accession>
<feature type="domain" description="C2H2-type" evidence="3">
    <location>
        <begin position="115"/>
        <end position="143"/>
    </location>
</feature>
<dbReference type="SMART" id="SM00355">
    <property type="entry name" value="ZnF_C2H2"/>
    <property type="match status" value="2"/>
</dbReference>
<feature type="region of interest" description="Disordered" evidence="2">
    <location>
        <begin position="1"/>
        <end position="33"/>
    </location>
</feature>
<feature type="region of interest" description="Disordered" evidence="2">
    <location>
        <begin position="163"/>
        <end position="188"/>
    </location>
</feature>
<gene>
    <name evidence="4" type="ORF">HYPSUDRAFT_69087</name>
</gene>
<sequence length="188" mass="20514">MLAPTTLPQDMPHSNAELNEQSSQINKQSPSCAHDIIDDTVDKAVSGAPDAIEDPTDAKTISGEVSLLPVHLSDIPKECPNASTQAATPPELPADAHTPPINLDAGIQSARGKRFRCDECDKTYTTKHRLKSHTNKAHTAADKQVKYSCKDCEYKTYYQSNLPRHRKKHNVSSSAPKSQKCQCTPPGL</sequence>
<dbReference type="SUPFAM" id="SSF57667">
    <property type="entry name" value="beta-beta-alpha zinc fingers"/>
    <property type="match status" value="1"/>
</dbReference>
<organism evidence="4 5">
    <name type="scientific">Hypholoma sublateritium (strain FD-334 SS-4)</name>
    <dbReference type="NCBI Taxonomy" id="945553"/>
    <lineage>
        <taxon>Eukaryota</taxon>
        <taxon>Fungi</taxon>
        <taxon>Dikarya</taxon>
        <taxon>Basidiomycota</taxon>
        <taxon>Agaricomycotina</taxon>
        <taxon>Agaricomycetes</taxon>
        <taxon>Agaricomycetidae</taxon>
        <taxon>Agaricales</taxon>
        <taxon>Agaricineae</taxon>
        <taxon>Strophariaceae</taxon>
        <taxon>Hypholoma</taxon>
    </lineage>
</organism>
<feature type="compositionally biased region" description="Polar residues" evidence="2">
    <location>
        <begin position="171"/>
        <end position="182"/>
    </location>
</feature>
<dbReference type="Proteomes" id="UP000054270">
    <property type="component" value="Unassembled WGS sequence"/>
</dbReference>
<feature type="domain" description="C2H2-type" evidence="3">
    <location>
        <begin position="147"/>
        <end position="174"/>
    </location>
</feature>
<evidence type="ECO:0000256" key="1">
    <source>
        <dbReference type="PROSITE-ProRule" id="PRU00042"/>
    </source>
</evidence>
<dbReference type="Pfam" id="PF00096">
    <property type="entry name" value="zf-C2H2"/>
    <property type="match status" value="1"/>
</dbReference>
<dbReference type="PROSITE" id="PS50157">
    <property type="entry name" value="ZINC_FINGER_C2H2_2"/>
    <property type="match status" value="2"/>
</dbReference>
<dbReference type="PROSITE" id="PS00028">
    <property type="entry name" value="ZINC_FINGER_C2H2_1"/>
    <property type="match status" value="1"/>
</dbReference>
<dbReference type="EMBL" id="KN817574">
    <property type="protein sequence ID" value="KJA19763.1"/>
    <property type="molecule type" value="Genomic_DNA"/>
</dbReference>
<keyword evidence="5" id="KW-1185">Reference proteome</keyword>
<reference evidence="5" key="1">
    <citation type="submission" date="2014-04" db="EMBL/GenBank/DDBJ databases">
        <title>Evolutionary Origins and Diversification of the Mycorrhizal Mutualists.</title>
        <authorList>
            <consortium name="DOE Joint Genome Institute"/>
            <consortium name="Mycorrhizal Genomics Consortium"/>
            <person name="Kohler A."/>
            <person name="Kuo A."/>
            <person name="Nagy L.G."/>
            <person name="Floudas D."/>
            <person name="Copeland A."/>
            <person name="Barry K.W."/>
            <person name="Cichocki N."/>
            <person name="Veneault-Fourrey C."/>
            <person name="LaButti K."/>
            <person name="Lindquist E.A."/>
            <person name="Lipzen A."/>
            <person name="Lundell T."/>
            <person name="Morin E."/>
            <person name="Murat C."/>
            <person name="Riley R."/>
            <person name="Ohm R."/>
            <person name="Sun H."/>
            <person name="Tunlid A."/>
            <person name="Henrissat B."/>
            <person name="Grigoriev I.V."/>
            <person name="Hibbett D.S."/>
            <person name="Martin F."/>
        </authorList>
    </citation>
    <scope>NUCLEOTIDE SEQUENCE [LARGE SCALE GENOMIC DNA]</scope>
    <source>
        <strain evidence="5">FD-334 SS-4</strain>
    </source>
</reference>
<feature type="compositionally biased region" description="Polar residues" evidence="2">
    <location>
        <begin position="16"/>
        <end position="31"/>
    </location>
</feature>
<name>A0A0D2M8W9_HYPSF</name>
<evidence type="ECO:0000259" key="3">
    <source>
        <dbReference type="PROSITE" id="PS50157"/>
    </source>
</evidence>
<evidence type="ECO:0000313" key="4">
    <source>
        <dbReference type="EMBL" id="KJA19763.1"/>
    </source>
</evidence>
<dbReference type="Gene3D" id="3.30.160.60">
    <property type="entry name" value="Classic Zinc Finger"/>
    <property type="match status" value="1"/>
</dbReference>
<proteinExistence type="predicted"/>
<dbReference type="AlphaFoldDB" id="A0A0D2M8W9"/>
<keyword evidence="1" id="KW-0862">Zinc</keyword>
<dbReference type="InterPro" id="IPR013087">
    <property type="entry name" value="Znf_C2H2_type"/>
</dbReference>
<evidence type="ECO:0000256" key="2">
    <source>
        <dbReference type="SAM" id="MobiDB-lite"/>
    </source>
</evidence>
<dbReference type="GO" id="GO:0008270">
    <property type="term" value="F:zinc ion binding"/>
    <property type="evidence" value="ECO:0007669"/>
    <property type="project" value="UniProtKB-KW"/>
</dbReference>
<keyword evidence="1" id="KW-0863">Zinc-finger</keyword>
<evidence type="ECO:0000313" key="5">
    <source>
        <dbReference type="Proteomes" id="UP000054270"/>
    </source>
</evidence>
<protein>
    <recommendedName>
        <fullName evidence="3">C2H2-type domain-containing protein</fullName>
    </recommendedName>
</protein>
<feature type="region of interest" description="Disordered" evidence="2">
    <location>
        <begin position="77"/>
        <end position="104"/>
    </location>
</feature>
<dbReference type="OrthoDB" id="6077919at2759"/>
<dbReference type="InterPro" id="IPR036236">
    <property type="entry name" value="Znf_C2H2_sf"/>
</dbReference>
<keyword evidence="1" id="KW-0479">Metal-binding</keyword>